<sequence length="66" mass="7696">MTSLVILCHSEERYLEVCDWGQPFVPVLIRKAWARKMVVEWCERTAILFAEDAPMSTPTHFNTNLN</sequence>
<name>A0A1I7KEB8_9GAMM</name>
<dbReference type="Proteomes" id="UP000242496">
    <property type="component" value="Unassembled WGS sequence"/>
</dbReference>
<accession>A0A1I7KEB8</accession>
<dbReference type="EMBL" id="FPBJ01000056">
    <property type="protein sequence ID" value="SFU95753.1"/>
    <property type="molecule type" value="Genomic_DNA"/>
</dbReference>
<protein>
    <submittedName>
        <fullName evidence="1">Uncharacterized protein</fullName>
    </submittedName>
</protein>
<reference evidence="2" key="1">
    <citation type="submission" date="2016-10" db="EMBL/GenBank/DDBJ databases">
        <authorList>
            <person name="Varghese N."/>
            <person name="Submissions S."/>
        </authorList>
    </citation>
    <scope>NUCLEOTIDE SEQUENCE [LARGE SCALE GENOMIC DNA]</scope>
    <source>
        <strain evidence="2">DSM 18168</strain>
    </source>
</reference>
<evidence type="ECO:0000313" key="2">
    <source>
        <dbReference type="Proteomes" id="UP000242496"/>
    </source>
</evidence>
<evidence type="ECO:0000313" key="1">
    <source>
        <dbReference type="EMBL" id="SFU95753.1"/>
    </source>
</evidence>
<dbReference type="AlphaFoldDB" id="A0A1I7KEB8"/>
<organism evidence="1 2">
    <name type="scientific">Xenorhabdus koppenhoeferi</name>
    <dbReference type="NCBI Taxonomy" id="351659"/>
    <lineage>
        <taxon>Bacteria</taxon>
        <taxon>Pseudomonadati</taxon>
        <taxon>Pseudomonadota</taxon>
        <taxon>Gammaproteobacteria</taxon>
        <taxon>Enterobacterales</taxon>
        <taxon>Morganellaceae</taxon>
        <taxon>Xenorhabdus</taxon>
    </lineage>
</organism>
<proteinExistence type="predicted"/>
<keyword evidence="2" id="KW-1185">Reference proteome</keyword>
<dbReference type="STRING" id="351659.SAMN05421784_15614"/>
<gene>
    <name evidence="1" type="ORF">SAMN05421784_15614</name>
</gene>